<comment type="similarity">
    <text evidence="1 7 8">Belongs to the universal ribosomal protein uL16 family.</text>
</comment>
<evidence type="ECO:0000256" key="3">
    <source>
        <dbReference type="ARBA" id="ARBA00022730"/>
    </source>
</evidence>
<sequence length="139" mass="15694">MLQPKRTKYRKQQKGRNRGLAGRGTLVSFGSFGLKSLDSGRITNRQIEAARIAMTRHMKREGKVWIRIFPDKPITSKPLEVRMGKGKGALDHWVAQVQPGRILFELDGVSREVAEEALRLAAQKLPVLTKTITRVDYQG</sequence>
<dbReference type="NCBIfam" id="TIGR01164">
    <property type="entry name" value="rplP_bact"/>
    <property type="match status" value="1"/>
</dbReference>
<organism evidence="11 12">
    <name type="scientific">Neolewinella litorea</name>
    <dbReference type="NCBI Taxonomy" id="2562452"/>
    <lineage>
        <taxon>Bacteria</taxon>
        <taxon>Pseudomonadati</taxon>
        <taxon>Bacteroidota</taxon>
        <taxon>Saprospiria</taxon>
        <taxon>Saprospirales</taxon>
        <taxon>Lewinellaceae</taxon>
        <taxon>Neolewinella</taxon>
    </lineage>
</organism>
<keyword evidence="3 7" id="KW-0699">rRNA-binding</keyword>
<reference evidence="11 12" key="1">
    <citation type="submission" date="2019-04" db="EMBL/GenBank/DDBJ databases">
        <title>Lewinella litorea sp. nov., isolated from a marine sand.</title>
        <authorList>
            <person name="Yoon J.-H."/>
        </authorList>
    </citation>
    <scope>NUCLEOTIDE SEQUENCE [LARGE SCALE GENOMIC DNA]</scope>
    <source>
        <strain evidence="11 12">HSMS-39</strain>
    </source>
</reference>
<protein>
    <recommendedName>
        <fullName evidence="6 7">Large ribosomal subunit protein uL16</fullName>
    </recommendedName>
</protein>
<dbReference type="InterPro" id="IPR047873">
    <property type="entry name" value="Ribosomal_uL16"/>
</dbReference>
<evidence type="ECO:0000256" key="10">
    <source>
        <dbReference type="SAM" id="MobiDB-lite"/>
    </source>
</evidence>
<gene>
    <name evidence="7 11" type="primary">rplP</name>
    <name evidence="11" type="ORF">E4021_08745</name>
</gene>
<dbReference type="Gene3D" id="3.90.1170.10">
    <property type="entry name" value="Ribosomal protein L10e/L16"/>
    <property type="match status" value="1"/>
</dbReference>
<dbReference type="Proteomes" id="UP000308528">
    <property type="component" value="Unassembled WGS sequence"/>
</dbReference>
<keyword evidence="7 9" id="KW-0694">RNA-binding</keyword>
<dbReference type="FunFam" id="3.90.1170.10:FF:000001">
    <property type="entry name" value="50S ribosomal protein L16"/>
    <property type="match status" value="1"/>
</dbReference>
<dbReference type="CDD" id="cd01433">
    <property type="entry name" value="Ribosomal_L16_L10e"/>
    <property type="match status" value="1"/>
</dbReference>
<evidence type="ECO:0000256" key="2">
    <source>
        <dbReference type="ARBA" id="ARBA00022555"/>
    </source>
</evidence>
<accession>A0A4S4NIU5</accession>
<keyword evidence="2 7" id="KW-0820">tRNA-binding</keyword>
<dbReference type="GO" id="GO:0000049">
    <property type="term" value="F:tRNA binding"/>
    <property type="evidence" value="ECO:0007669"/>
    <property type="project" value="UniProtKB-KW"/>
</dbReference>
<dbReference type="OrthoDB" id="9802589at2"/>
<dbReference type="AlphaFoldDB" id="A0A4S4NIU5"/>
<comment type="subunit">
    <text evidence="7 9">Part of the 50S ribosomal subunit.</text>
</comment>
<dbReference type="GO" id="GO:0003735">
    <property type="term" value="F:structural constituent of ribosome"/>
    <property type="evidence" value="ECO:0007669"/>
    <property type="project" value="InterPro"/>
</dbReference>
<dbReference type="Pfam" id="PF00252">
    <property type="entry name" value="Ribosomal_L16"/>
    <property type="match status" value="1"/>
</dbReference>
<evidence type="ECO:0000256" key="9">
    <source>
        <dbReference type="RuleBase" id="RU004414"/>
    </source>
</evidence>
<dbReference type="GO" id="GO:0006412">
    <property type="term" value="P:translation"/>
    <property type="evidence" value="ECO:0007669"/>
    <property type="project" value="UniProtKB-UniRule"/>
</dbReference>
<dbReference type="GO" id="GO:0019843">
    <property type="term" value="F:rRNA binding"/>
    <property type="evidence" value="ECO:0007669"/>
    <property type="project" value="UniProtKB-UniRule"/>
</dbReference>
<dbReference type="InterPro" id="IPR016180">
    <property type="entry name" value="Ribosomal_uL16_dom"/>
</dbReference>
<dbReference type="PROSITE" id="PS00701">
    <property type="entry name" value="RIBOSOMAL_L16_2"/>
    <property type="match status" value="1"/>
</dbReference>
<evidence type="ECO:0000256" key="7">
    <source>
        <dbReference type="HAMAP-Rule" id="MF_01342"/>
    </source>
</evidence>
<dbReference type="SUPFAM" id="SSF54686">
    <property type="entry name" value="Ribosomal protein L16p/L10e"/>
    <property type="match status" value="1"/>
</dbReference>
<dbReference type="PANTHER" id="PTHR12220">
    <property type="entry name" value="50S/60S RIBOSOMAL PROTEIN L16"/>
    <property type="match status" value="1"/>
</dbReference>
<dbReference type="InterPro" id="IPR020798">
    <property type="entry name" value="Ribosomal_uL16_CS"/>
</dbReference>
<dbReference type="InterPro" id="IPR036920">
    <property type="entry name" value="Ribosomal_uL16_sf"/>
</dbReference>
<keyword evidence="4 7" id="KW-0689">Ribosomal protein</keyword>
<evidence type="ECO:0000256" key="1">
    <source>
        <dbReference type="ARBA" id="ARBA00008931"/>
    </source>
</evidence>
<dbReference type="GO" id="GO:0022625">
    <property type="term" value="C:cytosolic large ribosomal subunit"/>
    <property type="evidence" value="ECO:0007669"/>
    <property type="project" value="TreeGrafter"/>
</dbReference>
<comment type="caution">
    <text evidence="11">The sequence shown here is derived from an EMBL/GenBank/DDBJ whole genome shotgun (WGS) entry which is preliminary data.</text>
</comment>
<dbReference type="PANTHER" id="PTHR12220:SF13">
    <property type="entry name" value="LARGE RIBOSOMAL SUBUNIT PROTEIN UL16M"/>
    <property type="match status" value="1"/>
</dbReference>
<evidence type="ECO:0000313" key="11">
    <source>
        <dbReference type="EMBL" id="THH39696.1"/>
    </source>
</evidence>
<keyword evidence="5 7" id="KW-0687">Ribonucleoprotein</keyword>
<dbReference type="EMBL" id="SRSF01000003">
    <property type="protein sequence ID" value="THH39696.1"/>
    <property type="molecule type" value="Genomic_DNA"/>
</dbReference>
<feature type="region of interest" description="Disordered" evidence="10">
    <location>
        <begin position="1"/>
        <end position="22"/>
    </location>
</feature>
<keyword evidence="12" id="KW-1185">Reference proteome</keyword>
<evidence type="ECO:0000313" key="12">
    <source>
        <dbReference type="Proteomes" id="UP000308528"/>
    </source>
</evidence>
<name>A0A4S4NIU5_9BACT</name>
<evidence type="ECO:0000256" key="5">
    <source>
        <dbReference type="ARBA" id="ARBA00023274"/>
    </source>
</evidence>
<evidence type="ECO:0000256" key="8">
    <source>
        <dbReference type="RuleBase" id="RU004413"/>
    </source>
</evidence>
<feature type="compositionally biased region" description="Basic residues" evidence="10">
    <location>
        <begin position="1"/>
        <end position="17"/>
    </location>
</feature>
<dbReference type="HAMAP" id="MF_01342">
    <property type="entry name" value="Ribosomal_uL16"/>
    <property type="match status" value="1"/>
</dbReference>
<evidence type="ECO:0000256" key="6">
    <source>
        <dbReference type="ARBA" id="ARBA00035198"/>
    </source>
</evidence>
<proteinExistence type="inferred from homology"/>
<dbReference type="InterPro" id="IPR000114">
    <property type="entry name" value="Ribosomal_uL16_bact-type"/>
</dbReference>
<evidence type="ECO:0000256" key="4">
    <source>
        <dbReference type="ARBA" id="ARBA00022980"/>
    </source>
</evidence>
<dbReference type="PRINTS" id="PR00060">
    <property type="entry name" value="RIBOSOMALL16"/>
</dbReference>
<dbReference type="PROSITE" id="PS00586">
    <property type="entry name" value="RIBOSOMAL_L16_1"/>
    <property type="match status" value="1"/>
</dbReference>
<dbReference type="RefSeq" id="WP_136458451.1">
    <property type="nucleotide sequence ID" value="NZ_SRSF01000003.1"/>
</dbReference>
<comment type="function">
    <text evidence="7 9">Binds 23S rRNA and is also seen to make contacts with the A and possibly P site tRNAs.</text>
</comment>